<organism evidence="1 2">
    <name type="scientific">Nocardiopsis alba (strain ATCC BAA-2165 / BE74)</name>
    <dbReference type="NCBI Taxonomy" id="1205910"/>
    <lineage>
        <taxon>Bacteria</taxon>
        <taxon>Bacillati</taxon>
        <taxon>Actinomycetota</taxon>
        <taxon>Actinomycetes</taxon>
        <taxon>Streptosporangiales</taxon>
        <taxon>Nocardiopsidaceae</taxon>
        <taxon>Nocardiopsis</taxon>
    </lineage>
</organism>
<proteinExistence type="predicted"/>
<evidence type="ECO:0000313" key="1">
    <source>
        <dbReference type="EMBL" id="AFR10262.1"/>
    </source>
</evidence>
<dbReference type="EMBL" id="CP003788">
    <property type="protein sequence ID" value="AFR10262.1"/>
    <property type="molecule type" value="Genomic_DNA"/>
</dbReference>
<dbReference type="STRING" id="1205910.B005_5529"/>
<gene>
    <name evidence="1" type="ordered locus">B005_5529</name>
</gene>
<sequence length="41" mass="4621">MSRSEVTSPWLVLALWSAFLGALLLRGLEFSQVRSETRSEP</sequence>
<reference evidence="2" key="2">
    <citation type="submission" date="2012-08" db="EMBL/GenBank/DDBJ databases">
        <title>Whole-genome sequence of Nocardiopsis alba strain ATCC BAA-2165 associated with honeybees.</title>
        <authorList>
            <person name="Qiao J."/>
            <person name="Chen L."/>
            <person name="Li Y."/>
            <person name="Wang J."/>
            <person name="Zhang W."/>
            <person name="Chen S."/>
        </authorList>
    </citation>
    <scope>NUCLEOTIDE SEQUENCE [LARGE SCALE GENOMIC DNA]</scope>
    <source>
        <strain evidence="2">ATCC BAA-2165 / BE74</strain>
    </source>
</reference>
<dbReference type="RefSeq" id="WP_014912716.1">
    <property type="nucleotide sequence ID" value="NC_018524.1"/>
</dbReference>
<dbReference type="HOGENOM" id="CLU_3273457_0_0_11"/>
<protein>
    <submittedName>
        <fullName evidence="1">Uncharacterized protein</fullName>
    </submittedName>
</protein>
<dbReference type="KEGG" id="nal:B005_5529"/>
<dbReference type="AlphaFoldDB" id="J7LHY3"/>
<evidence type="ECO:0000313" key="2">
    <source>
        <dbReference type="Proteomes" id="UP000003779"/>
    </source>
</evidence>
<name>J7LHY3_NOCAA</name>
<reference evidence="1 2" key="1">
    <citation type="journal article" date="2012" name="J. Bacteriol.">
        <title>Whole-Genome Sequence of Nocardiopsis alba Strain ATCC BAA-2165, Associated with Honeybees.</title>
        <authorList>
            <person name="Qiao J."/>
            <person name="Chen L."/>
            <person name="Li Y."/>
            <person name="Wang J."/>
            <person name="Zhang W."/>
            <person name="Chen S."/>
        </authorList>
    </citation>
    <scope>NUCLEOTIDE SEQUENCE [LARGE SCALE GENOMIC DNA]</scope>
    <source>
        <strain evidence="2">ATCC BAA-2165 / BE74</strain>
    </source>
</reference>
<accession>J7LHY3</accession>
<dbReference type="Proteomes" id="UP000003779">
    <property type="component" value="Chromosome"/>
</dbReference>